<dbReference type="EMBL" id="JACHDZ010000006">
    <property type="protein sequence ID" value="MBB5345602.1"/>
    <property type="molecule type" value="Genomic_DNA"/>
</dbReference>
<evidence type="ECO:0000256" key="1">
    <source>
        <dbReference type="SAM" id="Phobius"/>
    </source>
</evidence>
<protein>
    <submittedName>
        <fullName evidence="2">Uncharacterized protein</fullName>
    </submittedName>
</protein>
<dbReference type="Proteomes" id="UP000569092">
    <property type="component" value="Unassembled WGS sequence"/>
</dbReference>
<comment type="caution">
    <text evidence="2">The sequence shown here is derived from an EMBL/GenBank/DDBJ whole genome shotgun (WGS) entry which is preliminary data.</text>
</comment>
<evidence type="ECO:0000313" key="2">
    <source>
        <dbReference type="EMBL" id="MBB5345602.1"/>
    </source>
</evidence>
<name>A0A7W8N4H8_9BACT</name>
<feature type="transmembrane region" description="Helical" evidence="1">
    <location>
        <begin position="21"/>
        <end position="40"/>
    </location>
</feature>
<evidence type="ECO:0000313" key="3">
    <source>
        <dbReference type="Proteomes" id="UP000569092"/>
    </source>
</evidence>
<sequence length="94" mass="10881">MDIFSGREMCEKQGYFAKRGVLTWFFGGVSVVVCVAEMVFKQSLFWGLKIRHGFQLYFFWERLCPAGRAHCAWGDHFVMGTPLRLTLPLVARED</sequence>
<gene>
    <name evidence="2" type="ORF">HDF10_003596</name>
</gene>
<keyword evidence="1" id="KW-1133">Transmembrane helix</keyword>
<keyword evidence="1" id="KW-0812">Transmembrane</keyword>
<dbReference type="AlphaFoldDB" id="A0A7W8N4H8"/>
<accession>A0A7W8N4H8</accession>
<reference evidence="2 3" key="1">
    <citation type="submission" date="2020-08" db="EMBL/GenBank/DDBJ databases">
        <title>Genomic Encyclopedia of Type Strains, Phase IV (KMG-V): Genome sequencing to study the core and pangenomes of soil and plant-associated prokaryotes.</title>
        <authorList>
            <person name="Whitman W."/>
        </authorList>
    </citation>
    <scope>NUCLEOTIDE SEQUENCE [LARGE SCALE GENOMIC DNA]</scope>
    <source>
        <strain evidence="2 3">M8US30</strain>
    </source>
</reference>
<keyword evidence="1" id="KW-0472">Membrane</keyword>
<proteinExistence type="predicted"/>
<organism evidence="2 3">
    <name type="scientific">Tunturiibacter lichenicola</name>
    <dbReference type="NCBI Taxonomy" id="2051959"/>
    <lineage>
        <taxon>Bacteria</taxon>
        <taxon>Pseudomonadati</taxon>
        <taxon>Acidobacteriota</taxon>
        <taxon>Terriglobia</taxon>
        <taxon>Terriglobales</taxon>
        <taxon>Acidobacteriaceae</taxon>
        <taxon>Tunturiibacter</taxon>
    </lineage>
</organism>